<protein>
    <submittedName>
        <fullName evidence="1">Helix-turn-helix domain-containing protein</fullName>
    </submittedName>
</protein>
<dbReference type="EMBL" id="QHCT01000011">
    <property type="protein sequence ID" value="RHX84724.1"/>
    <property type="molecule type" value="Genomic_DNA"/>
</dbReference>
<gene>
    <name evidence="1" type="ORF">DLM75_22165</name>
</gene>
<dbReference type="OrthoDB" id="345253at2"/>
<comment type="caution">
    <text evidence="1">The sequence shown here is derived from an EMBL/GenBank/DDBJ whole genome shotgun (WGS) entry which is preliminary data.</text>
</comment>
<accession>A0A396YTN0</accession>
<dbReference type="AlphaFoldDB" id="A0A396YTN0"/>
<proteinExistence type="predicted"/>
<name>A0A396YTN0_9LEPT</name>
<evidence type="ECO:0000313" key="2">
    <source>
        <dbReference type="Proteomes" id="UP000265798"/>
    </source>
</evidence>
<reference evidence="2" key="1">
    <citation type="submission" date="2018-05" db="EMBL/GenBank/DDBJ databases">
        <title>Leptospira yasudae sp. nov. and Leptospira stimsonii sp. nov., two pathogenic species of the genus Leptospira isolated from environmental sources.</title>
        <authorList>
            <person name="Casanovas-Massana A."/>
            <person name="Hamond C."/>
            <person name="Santos L.A."/>
            <person name="Hacker K.P."/>
            <person name="Balassiano I."/>
            <person name="Medeiros M.A."/>
            <person name="Reis M.G."/>
            <person name="Ko A.I."/>
            <person name="Wunder E.A."/>
        </authorList>
    </citation>
    <scope>NUCLEOTIDE SEQUENCE [LARGE SCALE GENOMIC DNA]</scope>
    <source>
        <strain evidence="2">Yale</strain>
    </source>
</reference>
<sequence>MKVKTKKERPSGMDGTWIDFTIVNGLNLTDQEKILFSMIFHLSKRKEGCTSGNAYFAAIMEKSEKAISEAISRMARKGVIRVRLTKTKVGTLRVMFANVKVQKPTPQKIDLATPQEEEPTPYGVDRIPQNVDATPQDKECIHPSNCGSDIKGIKEEHKKEIEKEALSLSAETTWLNVSEKAKDLILREWKEYDHYPKTEKSKLEEWEAFQEGSRPEIVLETISKLIVIRNSENFKSDTFWQSRPVNISSAFSYKDHIKNAYNALCLLSETKSKKSVENRSAQAPKKVEFIQKPVLSERFASFEDWASEKLTSSSMKLIRQAKSPDELTGSIRMIYDKYVNEEGGSPILHSLERKEAV</sequence>
<organism evidence="1 2">
    <name type="scientific">Leptospira stimsonii</name>
    <dbReference type="NCBI Taxonomy" id="2202203"/>
    <lineage>
        <taxon>Bacteria</taxon>
        <taxon>Pseudomonadati</taxon>
        <taxon>Spirochaetota</taxon>
        <taxon>Spirochaetia</taxon>
        <taxon>Leptospirales</taxon>
        <taxon>Leptospiraceae</taxon>
        <taxon>Leptospira</taxon>
    </lineage>
</organism>
<dbReference type="Proteomes" id="UP000265798">
    <property type="component" value="Unassembled WGS sequence"/>
</dbReference>
<evidence type="ECO:0000313" key="1">
    <source>
        <dbReference type="EMBL" id="RHX84724.1"/>
    </source>
</evidence>
<dbReference type="RefSeq" id="WP_118970693.1">
    <property type="nucleotide sequence ID" value="NZ_QHCT01000011.1"/>
</dbReference>